<keyword evidence="4" id="KW-1185">Reference proteome</keyword>
<dbReference type="RefSeq" id="WP_203988284.1">
    <property type="nucleotide sequence ID" value="NZ_BOPG01000009.1"/>
</dbReference>
<dbReference type="AlphaFoldDB" id="A0A8J3YZU9"/>
<keyword evidence="2" id="KW-0804">Transcription</keyword>
<proteinExistence type="predicted"/>
<protein>
    <recommendedName>
        <fullName evidence="5">Zinc-finger domain-containing protein</fullName>
    </recommendedName>
</protein>
<evidence type="ECO:0000313" key="3">
    <source>
        <dbReference type="EMBL" id="GIJ53792.1"/>
    </source>
</evidence>
<evidence type="ECO:0000256" key="2">
    <source>
        <dbReference type="ARBA" id="ARBA00023163"/>
    </source>
</evidence>
<organism evidence="3 4">
    <name type="scientific">Virgisporangium aurantiacum</name>
    <dbReference type="NCBI Taxonomy" id="175570"/>
    <lineage>
        <taxon>Bacteria</taxon>
        <taxon>Bacillati</taxon>
        <taxon>Actinomycetota</taxon>
        <taxon>Actinomycetes</taxon>
        <taxon>Micromonosporales</taxon>
        <taxon>Micromonosporaceae</taxon>
        <taxon>Virgisporangium</taxon>
    </lineage>
</organism>
<comment type="caution">
    <text evidence="3">The sequence shown here is derived from an EMBL/GenBank/DDBJ whole genome shotgun (WGS) entry which is preliminary data.</text>
</comment>
<dbReference type="InterPro" id="IPR041916">
    <property type="entry name" value="Anti_sigma_zinc_sf"/>
</dbReference>
<name>A0A8J3YZU9_9ACTN</name>
<reference evidence="3" key="1">
    <citation type="submission" date="2021-01" db="EMBL/GenBank/DDBJ databases">
        <title>Whole genome shotgun sequence of Virgisporangium aurantiacum NBRC 16421.</title>
        <authorList>
            <person name="Komaki H."/>
            <person name="Tamura T."/>
        </authorList>
    </citation>
    <scope>NUCLEOTIDE SEQUENCE</scope>
    <source>
        <strain evidence="3">NBRC 16421</strain>
    </source>
</reference>
<evidence type="ECO:0008006" key="5">
    <source>
        <dbReference type="Google" id="ProtNLM"/>
    </source>
</evidence>
<dbReference type="Proteomes" id="UP000612585">
    <property type="component" value="Unassembled WGS sequence"/>
</dbReference>
<accession>A0A8J3YZU9</accession>
<dbReference type="Gene3D" id="1.10.10.1320">
    <property type="entry name" value="Anti-sigma factor, zinc-finger domain"/>
    <property type="match status" value="1"/>
</dbReference>
<keyword evidence="1" id="KW-0805">Transcription regulation</keyword>
<gene>
    <name evidence="3" type="ORF">Vau01_013080</name>
</gene>
<evidence type="ECO:0000313" key="4">
    <source>
        <dbReference type="Proteomes" id="UP000612585"/>
    </source>
</evidence>
<dbReference type="EMBL" id="BOPG01000009">
    <property type="protein sequence ID" value="GIJ53792.1"/>
    <property type="molecule type" value="Genomic_DNA"/>
</dbReference>
<sequence>MTSVHVDVAAYAIGSLDRDDADDFVGHLDNCPTCPAELEWLSQIVHLMTTTMYAYSEAS</sequence>
<evidence type="ECO:0000256" key="1">
    <source>
        <dbReference type="ARBA" id="ARBA00023015"/>
    </source>
</evidence>